<dbReference type="GO" id="GO:0008168">
    <property type="term" value="F:methyltransferase activity"/>
    <property type="evidence" value="ECO:0007669"/>
    <property type="project" value="UniProtKB-KW"/>
</dbReference>
<accession>A0ABV3SDP2</accession>
<dbReference type="EMBL" id="JBDPGJ010000001">
    <property type="protein sequence ID" value="MEX0404848.1"/>
    <property type="molecule type" value="Genomic_DNA"/>
</dbReference>
<feature type="domain" description="Methyltransferase type 11" evidence="2">
    <location>
        <begin position="185"/>
        <end position="275"/>
    </location>
</feature>
<sequence>MELSIRPLRNAAGFGALASVLLLASVPLGFAFDHILPLPFEVARIDNQLAHKLVPIFLVALGLVYLASAFRRKSPPMRGLNLGWQIIAATPGRFDDPARIGVFLLCLGVAVAVHSPWIIVLVLLSATTVPRWEIGGGLVSAGYDPQTPAIYHRLHGRFLRLSGGEGQSAVEGAVSALLRPGMSILDAGCGTGQLARNLLQAEPGIRLTLLDCNDMLLDAARDLPATRIHADMRDIPLEDGRYDLTLALWSIEATDDVEAAISELVRVTRAGGQICLLFCARTDQSDVLDRLIEWGIRVRNTGHFLEPDRVTASLKSAGVREVKRLACRGPVAAILATK</sequence>
<reference evidence="3 4" key="1">
    <citation type="submission" date="2024-05" db="EMBL/GenBank/DDBJ databases">
        <authorList>
            <person name="Jiang F."/>
        </authorList>
    </citation>
    <scope>NUCLEOTIDE SEQUENCE [LARGE SCALE GENOMIC DNA]</scope>
    <source>
        <strain evidence="3 4">LZ166</strain>
    </source>
</reference>
<dbReference type="EC" id="2.1.-.-" evidence="3"/>
<dbReference type="InterPro" id="IPR029063">
    <property type="entry name" value="SAM-dependent_MTases_sf"/>
</dbReference>
<evidence type="ECO:0000313" key="4">
    <source>
        <dbReference type="Proteomes" id="UP001556692"/>
    </source>
</evidence>
<dbReference type="PANTHER" id="PTHR43591">
    <property type="entry name" value="METHYLTRANSFERASE"/>
    <property type="match status" value="1"/>
</dbReference>
<dbReference type="Pfam" id="PF08241">
    <property type="entry name" value="Methyltransf_11"/>
    <property type="match status" value="1"/>
</dbReference>
<keyword evidence="1" id="KW-0812">Transmembrane</keyword>
<organism evidence="3 4">
    <name type="scientific">Aquibium pacificus</name>
    <dbReference type="NCBI Taxonomy" id="3153579"/>
    <lineage>
        <taxon>Bacteria</taxon>
        <taxon>Pseudomonadati</taxon>
        <taxon>Pseudomonadota</taxon>
        <taxon>Alphaproteobacteria</taxon>
        <taxon>Hyphomicrobiales</taxon>
        <taxon>Phyllobacteriaceae</taxon>
        <taxon>Aquibium</taxon>
    </lineage>
</organism>
<keyword evidence="3" id="KW-0808">Transferase</keyword>
<name>A0ABV3SDP2_9HYPH</name>
<keyword evidence="4" id="KW-1185">Reference proteome</keyword>
<dbReference type="RefSeq" id="WP_367952714.1">
    <property type="nucleotide sequence ID" value="NZ_JBDPGJ010000001.1"/>
</dbReference>
<evidence type="ECO:0000259" key="2">
    <source>
        <dbReference type="Pfam" id="PF08241"/>
    </source>
</evidence>
<dbReference type="Proteomes" id="UP001556692">
    <property type="component" value="Unassembled WGS sequence"/>
</dbReference>
<comment type="caution">
    <text evidence="3">The sequence shown here is derived from an EMBL/GenBank/DDBJ whole genome shotgun (WGS) entry which is preliminary data.</text>
</comment>
<protein>
    <submittedName>
        <fullName evidence="3">Class I SAM-dependent methyltransferase</fullName>
        <ecNumber evidence="3">2.1.-.-</ecNumber>
    </submittedName>
</protein>
<feature type="transmembrane region" description="Helical" evidence="1">
    <location>
        <begin position="52"/>
        <end position="70"/>
    </location>
</feature>
<dbReference type="InterPro" id="IPR013216">
    <property type="entry name" value="Methyltransf_11"/>
</dbReference>
<dbReference type="Gene3D" id="3.40.50.150">
    <property type="entry name" value="Vaccinia Virus protein VP39"/>
    <property type="match status" value="1"/>
</dbReference>
<feature type="transmembrane region" description="Helical" evidence="1">
    <location>
        <begin position="102"/>
        <end position="124"/>
    </location>
</feature>
<keyword evidence="1" id="KW-0472">Membrane</keyword>
<keyword evidence="3" id="KW-0489">Methyltransferase</keyword>
<feature type="transmembrane region" description="Helical" evidence="1">
    <location>
        <begin position="12"/>
        <end position="32"/>
    </location>
</feature>
<evidence type="ECO:0000313" key="3">
    <source>
        <dbReference type="EMBL" id="MEX0404848.1"/>
    </source>
</evidence>
<dbReference type="CDD" id="cd02440">
    <property type="entry name" value="AdoMet_MTases"/>
    <property type="match status" value="1"/>
</dbReference>
<gene>
    <name evidence="3" type="ORF">ABGN05_04130</name>
</gene>
<dbReference type="PANTHER" id="PTHR43591:SF110">
    <property type="entry name" value="RHODANESE DOMAIN-CONTAINING PROTEIN"/>
    <property type="match status" value="1"/>
</dbReference>
<dbReference type="SUPFAM" id="SSF53335">
    <property type="entry name" value="S-adenosyl-L-methionine-dependent methyltransferases"/>
    <property type="match status" value="1"/>
</dbReference>
<keyword evidence="1" id="KW-1133">Transmembrane helix</keyword>
<proteinExistence type="predicted"/>
<dbReference type="GO" id="GO:0032259">
    <property type="term" value="P:methylation"/>
    <property type="evidence" value="ECO:0007669"/>
    <property type="project" value="UniProtKB-KW"/>
</dbReference>
<evidence type="ECO:0000256" key="1">
    <source>
        <dbReference type="SAM" id="Phobius"/>
    </source>
</evidence>